<dbReference type="FunFam" id="3.30.200.20:FF:000927">
    <property type="entry name" value="Cyclin-dependent kinase 2"/>
    <property type="match status" value="1"/>
</dbReference>
<accession>A0A444Y0C1</accession>
<dbReference type="GO" id="GO:0005737">
    <property type="term" value="C:cytoplasm"/>
    <property type="evidence" value="ECO:0007669"/>
    <property type="project" value="TreeGrafter"/>
</dbReference>
<dbReference type="InterPro" id="IPR000719">
    <property type="entry name" value="Prot_kinase_dom"/>
</dbReference>
<keyword evidence="10" id="KW-0067">ATP-binding</keyword>
<evidence type="ECO:0000256" key="3">
    <source>
        <dbReference type="ARBA" id="ARBA00022527"/>
    </source>
</evidence>
<dbReference type="InterPro" id="IPR050108">
    <property type="entry name" value="CDK"/>
</dbReference>
<dbReference type="GO" id="GO:0005524">
    <property type="term" value="F:ATP binding"/>
    <property type="evidence" value="ECO:0007669"/>
    <property type="project" value="UniProtKB-KW"/>
</dbReference>
<keyword evidence="4" id="KW-0597">Phosphoprotein</keyword>
<dbReference type="SUPFAM" id="SSF56112">
    <property type="entry name" value="Protein kinase-like (PK-like)"/>
    <property type="match status" value="1"/>
</dbReference>
<protein>
    <recommendedName>
        <fullName evidence="2">cyclin-dependent kinase</fullName>
        <ecNumber evidence="2">2.7.11.22</ecNumber>
    </recommendedName>
</protein>
<evidence type="ECO:0000256" key="1">
    <source>
        <dbReference type="ARBA" id="ARBA00006485"/>
    </source>
</evidence>
<gene>
    <name evidence="15" type="ORF">Ahy_B08g090640</name>
</gene>
<keyword evidence="11" id="KW-0131">Cell cycle</keyword>
<keyword evidence="7" id="KW-0547">Nucleotide-binding</keyword>
<keyword evidence="3" id="KW-0723">Serine/threonine-protein kinase</keyword>
<comment type="catalytic activity">
    <reaction evidence="13">
        <text>L-seryl-[protein] + ATP = O-phospho-L-seryl-[protein] + ADP + H(+)</text>
        <dbReference type="Rhea" id="RHEA:17989"/>
        <dbReference type="Rhea" id="RHEA-COMP:9863"/>
        <dbReference type="Rhea" id="RHEA-COMP:11604"/>
        <dbReference type="ChEBI" id="CHEBI:15378"/>
        <dbReference type="ChEBI" id="CHEBI:29999"/>
        <dbReference type="ChEBI" id="CHEBI:30616"/>
        <dbReference type="ChEBI" id="CHEBI:83421"/>
        <dbReference type="ChEBI" id="CHEBI:456216"/>
        <dbReference type="EC" id="2.7.11.22"/>
    </reaction>
</comment>
<dbReference type="GO" id="GO:0051301">
    <property type="term" value="P:cell division"/>
    <property type="evidence" value="ECO:0007669"/>
    <property type="project" value="UniProtKB-KW"/>
</dbReference>
<comment type="caution">
    <text evidence="15">The sequence shown here is derived from an EMBL/GenBank/DDBJ whole genome shotgun (WGS) entry which is preliminary data.</text>
</comment>
<dbReference type="EC" id="2.7.11.22" evidence="2"/>
<dbReference type="GO" id="GO:0010389">
    <property type="term" value="P:regulation of G2/M transition of mitotic cell cycle"/>
    <property type="evidence" value="ECO:0007669"/>
    <property type="project" value="TreeGrafter"/>
</dbReference>
<dbReference type="GO" id="GO:0051445">
    <property type="term" value="P:regulation of meiotic cell cycle"/>
    <property type="evidence" value="ECO:0007669"/>
    <property type="project" value="TreeGrafter"/>
</dbReference>
<keyword evidence="6" id="KW-0808">Transferase</keyword>
<dbReference type="GO" id="GO:0005634">
    <property type="term" value="C:nucleus"/>
    <property type="evidence" value="ECO:0007669"/>
    <property type="project" value="TreeGrafter"/>
</dbReference>
<reference evidence="15 16" key="1">
    <citation type="submission" date="2019-01" db="EMBL/GenBank/DDBJ databases">
        <title>Sequencing of cultivated peanut Arachis hypogaea provides insights into genome evolution and oil improvement.</title>
        <authorList>
            <person name="Chen X."/>
        </authorList>
    </citation>
    <scope>NUCLEOTIDE SEQUENCE [LARGE SCALE GENOMIC DNA]</scope>
    <source>
        <strain evidence="16">cv. Fuhuasheng</strain>
        <tissue evidence="15">Leaves</tissue>
    </source>
</reference>
<evidence type="ECO:0000256" key="8">
    <source>
        <dbReference type="ARBA" id="ARBA00022776"/>
    </source>
</evidence>
<evidence type="ECO:0000256" key="9">
    <source>
        <dbReference type="ARBA" id="ARBA00022777"/>
    </source>
</evidence>
<comment type="similarity">
    <text evidence="1">Belongs to the protein kinase superfamily. CMGC Ser/Thr protein kinase family. CDC2/CDKX subfamily.</text>
</comment>
<evidence type="ECO:0000256" key="10">
    <source>
        <dbReference type="ARBA" id="ARBA00022840"/>
    </source>
</evidence>
<dbReference type="InterPro" id="IPR011009">
    <property type="entry name" value="Kinase-like_dom_sf"/>
</dbReference>
<dbReference type="EMBL" id="SDMP01000018">
    <property type="protein sequence ID" value="RYQ95371.1"/>
    <property type="molecule type" value="Genomic_DNA"/>
</dbReference>
<proteinExistence type="inferred from homology"/>
<name>A0A444Y0C1_ARAHY</name>
<feature type="domain" description="Protein kinase" evidence="14">
    <location>
        <begin position="29"/>
        <end position="149"/>
    </location>
</feature>
<dbReference type="STRING" id="3818.A0A444Y0C1"/>
<dbReference type="Gene3D" id="3.30.200.20">
    <property type="entry name" value="Phosphorylase Kinase, domain 1"/>
    <property type="match status" value="1"/>
</dbReference>
<evidence type="ECO:0000256" key="11">
    <source>
        <dbReference type="ARBA" id="ARBA00023306"/>
    </source>
</evidence>
<dbReference type="Pfam" id="PF00069">
    <property type="entry name" value="Pkinase"/>
    <property type="match status" value="1"/>
</dbReference>
<evidence type="ECO:0000256" key="2">
    <source>
        <dbReference type="ARBA" id="ARBA00012425"/>
    </source>
</evidence>
<keyword evidence="8" id="KW-0498">Mitosis</keyword>
<dbReference type="PANTHER" id="PTHR24056">
    <property type="entry name" value="CELL DIVISION PROTEIN KINASE"/>
    <property type="match status" value="1"/>
</dbReference>
<dbReference type="GO" id="GO:0000082">
    <property type="term" value="P:G1/S transition of mitotic cell cycle"/>
    <property type="evidence" value="ECO:0007669"/>
    <property type="project" value="TreeGrafter"/>
</dbReference>
<dbReference type="PANTHER" id="PTHR24056:SF548">
    <property type="entry name" value="CYCLIN-DEPENDENT KINASE A-1"/>
    <property type="match status" value="1"/>
</dbReference>
<evidence type="ECO:0000259" key="14">
    <source>
        <dbReference type="PROSITE" id="PS50011"/>
    </source>
</evidence>
<dbReference type="AlphaFoldDB" id="A0A444Y0C1"/>
<dbReference type="Proteomes" id="UP000289738">
    <property type="component" value="Chromosome B08"/>
</dbReference>
<evidence type="ECO:0000313" key="16">
    <source>
        <dbReference type="Proteomes" id="UP000289738"/>
    </source>
</evidence>
<evidence type="ECO:0000256" key="13">
    <source>
        <dbReference type="ARBA" id="ARBA00048367"/>
    </source>
</evidence>
<evidence type="ECO:0000256" key="6">
    <source>
        <dbReference type="ARBA" id="ARBA00022679"/>
    </source>
</evidence>
<evidence type="ECO:0000256" key="12">
    <source>
        <dbReference type="ARBA" id="ARBA00047811"/>
    </source>
</evidence>
<dbReference type="GO" id="GO:0007165">
    <property type="term" value="P:signal transduction"/>
    <property type="evidence" value="ECO:0007669"/>
    <property type="project" value="TreeGrafter"/>
</dbReference>
<dbReference type="GO" id="GO:0004693">
    <property type="term" value="F:cyclin-dependent protein serine/threonine kinase activity"/>
    <property type="evidence" value="ECO:0007669"/>
    <property type="project" value="UniProtKB-EC"/>
</dbReference>
<organism evidence="15 16">
    <name type="scientific">Arachis hypogaea</name>
    <name type="common">Peanut</name>
    <dbReference type="NCBI Taxonomy" id="3818"/>
    <lineage>
        <taxon>Eukaryota</taxon>
        <taxon>Viridiplantae</taxon>
        <taxon>Streptophyta</taxon>
        <taxon>Embryophyta</taxon>
        <taxon>Tracheophyta</taxon>
        <taxon>Spermatophyta</taxon>
        <taxon>Magnoliopsida</taxon>
        <taxon>eudicotyledons</taxon>
        <taxon>Gunneridae</taxon>
        <taxon>Pentapetalae</taxon>
        <taxon>rosids</taxon>
        <taxon>fabids</taxon>
        <taxon>Fabales</taxon>
        <taxon>Fabaceae</taxon>
        <taxon>Papilionoideae</taxon>
        <taxon>50 kb inversion clade</taxon>
        <taxon>dalbergioids sensu lato</taxon>
        <taxon>Dalbergieae</taxon>
        <taxon>Pterocarpus clade</taxon>
        <taxon>Arachis</taxon>
    </lineage>
</organism>
<dbReference type="GO" id="GO:0000307">
    <property type="term" value="C:cyclin-dependent protein kinase holoenzyme complex"/>
    <property type="evidence" value="ECO:0007669"/>
    <property type="project" value="TreeGrafter"/>
</dbReference>
<keyword evidence="9" id="KW-0418">Kinase</keyword>
<evidence type="ECO:0000256" key="4">
    <source>
        <dbReference type="ARBA" id="ARBA00022553"/>
    </source>
</evidence>
<evidence type="ECO:0000313" key="15">
    <source>
        <dbReference type="EMBL" id="RYQ95371.1"/>
    </source>
</evidence>
<sequence>MNDKLRVLLQGQARMQRNVLELTTALTESEKVEKIREGTYGVIYKARDRVTNETIALKKICLEQEDEGVPSIAFREISLLNEMQHRNIVRKASKLEWIHISLLMSLPICTGIKLLVRILVLRFVAGSSHSFEDGVVATSIHSMVKCKTW</sequence>
<keyword evidence="16" id="KW-1185">Reference proteome</keyword>
<evidence type="ECO:0000256" key="7">
    <source>
        <dbReference type="ARBA" id="ARBA00022741"/>
    </source>
</evidence>
<comment type="catalytic activity">
    <reaction evidence="12">
        <text>L-threonyl-[protein] + ATP = O-phospho-L-threonyl-[protein] + ADP + H(+)</text>
        <dbReference type="Rhea" id="RHEA:46608"/>
        <dbReference type="Rhea" id="RHEA-COMP:11060"/>
        <dbReference type="Rhea" id="RHEA-COMP:11605"/>
        <dbReference type="ChEBI" id="CHEBI:15378"/>
        <dbReference type="ChEBI" id="CHEBI:30013"/>
        <dbReference type="ChEBI" id="CHEBI:30616"/>
        <dbReference type="ChEBI" id="CHEBI:61977"/>
        <dbReference type="ChEBI" id="CHEBI:456216"/>
        <dbReference type="EC" id="2.7.11.22"/>
    </reaction>
</comment>
<evidence type="ECO:0000256" key="5">
    <source>
        <dbReference type="ARBA" id="ARBA00022618"/>
    </source>
</evidence>
<dbReference type="GO" id="GO:0010468">
    <property type="term" value="P:regulation of gene expression"/>
    <property type="evidence" value="ECO:0007669"/>
    <property type="project" value="TreeGrafter"/>
</dbReference>
<keyword evidence="5" id="KW-0132">Cell division</keyword>
<dbReference type="PROSITE" id="PS50011">
    <property type="entry name" value="PROTEIN_KINASE_DOM"/>
    <property type="match status" value="1"/>
</dbReference>
<dbReference type="GO" id="GO:0030332">
    <property type="term" value="F:cyclin binding"/>
    <property type="evidence" value="ECO:0007669"/>
    <property type="project" value="TreeGrafter"/>
</dbReference>